<sequence length="352" mass="39862">MNEDSGIIEYFIGIKNCYVFAITARGLIVKKIDATPETVFEKIDQFRKIIRRRVNYNDTELAAISEWFYNNLIAPIISEVKNKKRLGIIPYGILHNLPFSAIMTDRNSKRLMIDDYDIFYLPSASVYEIAHNKNRLKKNNAVIFAKSDFSDYSEWFDLPLPGTLAEKDSIVKAGALSNLKVFSDAGSSSQEPSETNAKKYLKDYDIIHFATHGKLAPGDSALDSRVILSKDETNDGELRVREIFNMEIDAYLVTLSACETGQLRGFSEGPFMGDELTGLSRAFIYAGAPSVIASLWKVSDVSTALLMTHFYKNLKGADKTKALCDAQRWLKNQEYFDKPFFWAPFVVIGDWR</sequence>
<dbReference type="EMBL" id="DSKY01000012">
    <property type="protein sequence ID" value="HDY58734.1"/>
    <property type="molecule type" value="Genomic_DNA"/>
</dbReference>
<dbReference type="InterPro" id="IPR024983">
    <property type="entry name" value="CHAT_dom"/>
</dbReference>
<feature type="domain" description="CHAT" evidence="1">
    <location>
        <begin position="65"/>
        <end position="350"/>
    </location>
</feature>
<evidence type="ECO:0000259" key="1">
    <source>
        <dbReference type="Pfam" id="PF12770"/>
    </source>
</evidence>
<proteinExistence type="predicted"/>
<dbReference type="Pfam" id="PF12770">
    <property type="entry name" value="CHAT"/>
    <property type="match status" value="1"/>
</dbReference>
<protein>
    <submittedName>
        <fullName evidence="2">CHAT domain-containing protein</fullName>
    </submittedName>
</protein>
<organism evidence="2">
    <name type="scientific">candidate division WOR-3 bacterium</name>
    <dbReference type="NCBI Taxonomy" id="2052148"/>
    <lineage>
        <taxon>Bacteria</taxon>
        <taxon>Bacteria division WOR-3</taxon>
    </lineage>
</organism>
<accession>A0A7V0Z576</accession>
<comment type="caution">
    <text evidence="2">The sequence shown here is derived from an EMBL/GenBank/DDBJ whole genome shotgun (WGS) entry which is preliminary data.</text>
</comment>
<evidence type="ECO:0000313" key="2">
    <source>
        <dbReference type="EMBL" id="HDY58734.1"/>
    </source>
</evidence>
<reference evidence="2" key="1">
    <citation type="journal article" date="2020" name="mSystems">
        <title>Genome- and Community-Level Interaction Insights into Carbon Utilization and Element Cycling Functions of Hydrothermarchaeota in Hydrothermal Sediment.</title>
        <authorList>
            <person name="Zhou Z."/>
            <person name="Liu Y."/>
            <person name="Xu W."/>
            <person name="Pan J."/>
            <person name="Luo Z.H."/>
            <person name="Li M."/>
        </authorList>
    </citation>
    <scope>NUCLEOTIDE SEQUENCE [LARGE SCALE GENOMIC DNA]</scope>
    <source>
        <strain evidence="2">SpSt-258</strain>
    </source>
</reference>
<name>A0A7V0Z576_UNCW3</name>
<gene>
    <name evidence="2" type="ORF">ENP86_04185</name>
</gene>
<dbReference type="AlphaFoldDB" id="A0A7V0Z576"/>